<gene>
    <name evidence="2" type="ORF">RS24_00807</name>
</gene>
<dbReference type="EC" id="3.5.1.68" evidence="2"/>
<reference evidence="2 3" key="1">
    <citation type="journal article" date="2014" name="FEMS Microbiol. Ecol.">
        <title>Genomic differentiation among two strains of the PS1 clade isolated from geographically separated marine habitats.</title>
        <authorList>
            <person name="Jimenez-Infante F."/>
            <person name="Ngugi D.K."/>
            <person name="Alam I."/>
            <person name="Rashid M."/>
            <person name="Baalawi W."/>
            <person name="Kamau A.A."/>
            <person name="Bajic V.B."/>
            <person name="Stingl U."/>
        </authorList>
    </citation>
    <scope>NUCLEOTIDE SEQUENCE [LARGE SCALE GENOMIC DNA]</scope>
    <source>
        <strain evidence="2 3">RS24</strain>
    </source>
</reference>
<feature type="transmembrane region" description="Helical" evidence="1">
    <location>
        <begin position="12"/>
        <end position="31"/>
    </location>
</feature>
<proteinExistence type="predicted"/>
<feature type="transmembrane region" description="Helical" evidence="1">
    <location>
        <begin position="211"/>
        <end position="232"/>
    </location>
</feature>
<feature type="transmembrane region" description="Helical" evidence="1">
    <location>
        <begin position="182"/>
        <end position="205"/>
    </location>
</feature>
<dbReference type="OrthoDB" id="6309743at2"/>
<dbReference type="STRING" id="1397666.RS24_00807"/>
<comment type="caution">
    <text evidence="2">The sequence shown here is derived from an EMBL/GenBank/DDBJ whole genome shotgun (WGS) entry which is preliminary data.</text>
</comment>
<keyword evidence="1" id="KW-0472">Membrane</keyword>
<name>U2XPL5_9PROT</name>
<sequence length="376" mass="43021">MKYSLKNSSLTFTLVTMGVFLIAWPLSFYGFQKYENIDLSFLFNILFIVAVLVWNIEKNSVFRFISTPAFLSLLILLLFTFVSLVNQVPPYEVLIATKPLIIFTFLFYSLSKAGFPSIPSNLATQIMKITCVLMFLKYLASLVLSLNQRPFFFHENNFELVIPLALLFCLKQKSLVFSTILILIILMSGSKSGIASLILLPIILYTYRQNLILKFLIFISFILFSYFIYVNFFETLLSIDRVFFLTNLLKFYDTSLLNILFGNFQISPLQSGVCHSLSYMTEKVSFDGEQYICFSRVINFTSIRLLVDFGFVFGLLIFYFWFFALTKLFPFHNAVALFFIGLLNGLSVSGFGNIYFVIALLFILSANRKISGSVGG</sequence>
<feature type="transmembrane region" description="Helical" evidence="1">
    <location>
        <begin position="122"/>
        <end position="145"/>
    </location>
</feature>
<keyword evidence="1" id="KW-1133">Transmembrane helix</keyword>
<keyword evidence="2" id="KW-0378">Hydrolase</keyword>
<evidence type="ECO:0000313" key="3">
    <source>
        <dbReference type="Proteomes" id="UP000016762"/>
    </source>
</evidence>
<feature type="transmembrane region" description="Helical" evidence="1">
    <location>
        <begin position="336"/>
        <end position="364"/>
    </location>
</feature>
<evidence type="ECO:0000256" key="1">
    <source>
        <dbReference type="SAM" id="Phobius"/>
    </source>
</evidence>
<organism evidence="2 3">
    <name type="scientific">Candidatus Micropelagius thuwalensis</name>
    <dbReference type="NCBI Taxonomy" id="1397666"/>
    <lineage>
        <taxon>Bacteria</taxon>
        <taxon>Pseudomonadati</taxon>
        <taxon>Pseudomonadota</taxon>
        <taxon>Alphaproteobacteria</taxon>
        <taxon>PS1 clade</taxon>
        <taxon>Candidatus Micropelagius</taxon>
    </lineage>
</organism>
<dbReference type="RefSeq" id="WP_021776844.1">
    <property type="nucleotide sequence ID" value="NZ_AWXE01000002.1"/>
</dbReference>
<feature type="transmembrane region" description="Helical" evidence="1">
    <location>
        <begin position="37"/>
        <end position="56"/>
    </location>
</feature>
<dbReference type="GO" id="GO:0050129">
    <property type="term" value="F:N-formylglutamate deformylase activity"/>
    <property type="evidence" value="ECO:0007669"/>
    <property type="project" value="UniProtKB-EC"/>
</dbReference>
<accession>U2XPL5</accession>
<feature type="transmembrane region" description="Helical" evidence="1">
    <location>
        <begin position="91"/>
        <end position="110"/>
    </location>
</feature>
<keyword evidence="1" id="KW-0812">Transmembrane</keyword>
<protein>
    <submittedName>
        <fullName evidence="2">N-formylglutamate deformylase protein</fullName>
        <ecNumber evidence="2">3.5.1.68</ecNumber>
    </submittedName>
</protein>
<dbReference type="AlphaFoldDB" id="U2XPL5"/>
<dbReference type="EMBL" id="AWXE01000002">
    <property type="protein sequence ID" value="ERL47087.1"/>
    <property type="molecule type" value="Genomic_DNA"/>
</dbReference>
<keyword evidence="3" id="KW-1185">Reference proteome</keyword>
<dbReference type="Proteomes" id="UP000016762">
    <property type="component" value="Unassembled WGS sequence"/>
</dbReference>
<evidence type="ECO:0000313" key="2">
    <source>
        <dbReference type="EMBL" id="ERL47087.1"/>
    </source>
</evidence>
<feature type="transmembrane region" description="Helical" evidence="1">
    <location>
        <begin position="305"/>
        <end position="324"/>
    </location>
</feature>
<dbReference type="eggNOG" id="ENOG5032RDB">
    <property type="taxonomic scope" value="Bacteria"/>
</dbReference>
<feature type="transmembrane region" description="Helical" evidence="1">
    <location>
        <begin position="68"/>
        <end position="85"/>
    </location>
</feature>